<dbReference type="InterPro" id="IPR027417">
    <property type="entry name" value="P-loop_NTPase"/>
</dbReference>
<evidence type="ECO:0000313" key="4">
    <source>
        <dbReference type="EMBL" id="PHT95642.1"/>
    </source>
</evidence>
<organism evidence="4 5">
    <name type="scientific">Capsicum annuum</name>
    <name type="common">Capsicum pepper</name>
    <dbReference type="NCBI Taxonomy" id="4072"/>
    <lineage>
        <taxon>Eukaryota</taxon>
        <taxon>Viridiplantae</taxon>
        <taxon>Streptophyta</taxon>
        <taxon>Embryophyta</taxon>
        <taxon>Tracheophyta</taxon>
        <taxon>Spermatophyta</taxon>
        <taxon>Magnoliopsida</taxon>
        <taxon>eudicotyledons</taxon>
        <taxon>Gunneridae</taxon>
        <taxon>Pentapetalae</taxon>
        <taxon>asterids</taxon>
        <taxon>lamiids</taxon>
        <taxon>Solanales</taxon>
        <taxon>Solanaceae</taxon>
        <taxon>Solanoideae</taxon>
        <taxon>Capsiceae</taxon>
        <taxon>Capsicum</taxon>
    </lineage>
</organism>
<gene>
    <name evidence="4" type="ORF">T459_03524</name>
</gene>
<sequence length="67" mass="8029">MNPELFLRRIKPPQPYIIFMDEIDTIRGRRFSKGTSADCEIQRTLMELLNHLNGNSQDPCYWDQQTW</sequence>
<dbReference type="GO" id="GO:0005524">
    <property type="term" value="F:ATP binding"/>
    <property type="evidence" value="ECO:0007669"/>
    <property type="project" value="UniProtKB-KW"/>
</dbReference>
<keyword evidence="5" id="KW-1185">Reference proteome</keyword>
<feature type="domain" description="ATPase AAA-type core" evidence="3">
    <location>
        <begin position="7"/>
        <end position="57"/>
    </location>
</feature>
<dbReference type="InterPro" id="IPR003959">
    <property type="entry name" value="ATPase_AAA_core"/>
</dbReference>
<dbReference type="GO" id="GO:0016887">
    <property type="term" value="F:ATP hydrolysis activity"/>
    <property type="evidence" value="ECO:0007669"/>
    <property type="project" value="InterPro"/>
</dbReference>
<dbReference type="InterPro" id="IPR050221">
    <property type="entry name" value="26S_Proteasome_ATPase"/>
</dbReference>
<proteinExistence type="predicted"/>
<dbReference type="EMBL" id="AYRZ02000001">
    <property type="protein sequence ID" value="PHT95642.1"/>
    <property type="molecule type" value="Genomic_DNA"/>
</dbReference>
<dbReference type="Pfam" id="PF00004">
    <property type="entry name" value="AAA"/>
    <property type="match status" value="1"/>
</dbReference>
<evidence type="ECO:0000313" key="5">
    <source>
        <dbReference type="Proteomes" id="UP000222542"/>
    </source>
</evidence>
<protein>
    <recommendedName>
        <fullName evidence="3">ATPase AAA-type core domain-containing protein</fullName>
    </recommendedName>
</protein>
<dbReference type="Gene3D" id="3.40.50.300">
    <property type="entry name" value="P-loop containing nucleotide triphosphate hydrolases"/>
    <property type="match status" value="1"/>
</dbReference>
<dbReference type="SUPFAM" id="SSF52540">
    <property type="entry name" value="P-loop containing nucleoside triphosphate hydrolases"/>
    <property type="match status" value="1"/>
</dbReference>
<dbReference type="AlphaFoldDB" id="A0A2G3AN39"/>
<name>A0A2G3AN39_CAPAN</name>
<accession>A0A2G3AN39</accession>
<dbReference type="PANTHER" id="PTHR23073">
    <property type="entry name" value="26S PROTEASOME REGULATORY SUBUNIT"/>
    <property type="match status" value="1"/>
</dbReference>
<reference evidence="4 5" key="2">
    <citation type="journal article" date="2017" name="Genome Biol.">
        <title>New reference genome sequences of hot pepper reveal the massive evolution of plant disease-resistance genes by retroduplication.</title>
        <authorList>
            <person name="Kim S."/>
            <person name="Park J."/>
            <person name="Yeom S.I."/>
            <person name="Kim Y.M."/>
            <person name="Seo E."/>
            <person name="Kim K.T."/>
            <person name="Kim M.S."/>
            <person name="Lee J.M."/>
            <person name="Cheong K."/>
            <person name="Shin H.S."/>
            <person name="Kim S.B."/>
            <person name="Han K."/>
            <person name="Lee J."/>
            <person name="Park M."/>
            <person name="Lee H.A."/>
            <person name="Lee H.Y."/>
            <person name="Lee Y."/>
            <person name="Oh S."/>
            <person name="Lee J.H."/>
            <person name="Choi E."/>
            <person name="Choi E."/>
            <person name="Lee S.E."/>
            <person name="Jeon J."/>
            <person name="Kim H."/>
            <person name="Choi G."/>
            <person name="Song H."/>
            <person name="Lee J."/>
            <person name="Lee S.C."/>
            <person name="Kwon J.K."/>
            <person name="Lee H.Y."/>
            <person name="Koo N."/>
            <person name="Hong Y."/>
            <person name="Kim R.W."/>
            <person name="Kang W.H."/>
            <person name="Huh J.H."/>
            <person name="Kang B.C."/>
            <person name="Yang T.J."/>
            <person name="Lee Y.H."/>
            <person name="Bennetzen J.L."/>
            <person name="Choi D."/>
        </authorList>
    </citation>
    <scope>NUCLEOTIDE SEQUENCE [LARGE SCALE GENOMIC DNA]</scope>
    <source>
        <strain evidence="5">cv. CM334</strain>
    </source>
</reference>
<evidence type="ECO:0000256" key="1">
    <source>
        <dbReference type="ARBA" id="ARBA00022741"/>
    </source>
</evidence>
<evidence type="ECO:0000259" key="3">
    <source>
        <dbReference type="Pfam" id="PF00004"/>
    </source>
</evidence>
<dbReference type="STRING" id="4072.A0A2G3AN39"/>
<keyword evidence="1" id="KW-0547">Nucleotide-binding</keyword>
<dbReference type="Gramene" id="PHT95642">
    <property type="protein sequence ID" value="PHT95642"/>
    <property type="gene ID" value="T459_03524"/>
</dbReference>
<comment type="caution">
    <text evidence="4">The sequence shown here is derived from an EMBL/GenBank/DDBJ whole genome shotgun (WGS) entry which is preliminary data.</text>
</comment>
<keyword evidence="2" id="KW-0067">ATP-binding</keyword>
<reference evidence="4 5" key="1">
    <citation type="journal article" date="2014" name="Nat. Genet.">
        <title>Genome sequence of the hot pepper provides insights into the evolution of pungency in Capsicum species.</title>
        <authorList>
            <person name="Kim S."/>
            <person name="Park M."/>
            <person name="Yeom S.I."/>
            <person name="Kim Y.M."/>
            <person name="Lee J.M."/>
            <person name="Lee H.A."/>
            <person name="Seo E."/>
            <person name="Choi J."/>
            <person name="Cheong K."/>
            <person name="Kim K.T."/>
            <person name="Jung K."/>
            <person name="Lee G.W."/>
            <person name="Oh S.K."/>
            <person name="Bae C."/>
            <person name="Kim S.B."/>
            <person name="Lee H.Y."/>
            <person name="Kim S.Y."/>
            <person name="Kim M.S."/>
            <person name="Kang B.C."/>
            <person name="Jo Y.D."/>
            <person name="Yang H.B."/>
            <person name="Jeong H.J."/>
            <person name="Kang W.H."/>
            <person name="Kwon J.K."/>
            <person name="Shin C."/>
            <person name="Lim J.Y."/>
            <person name="Park J.H."/>
            <person name="Huh J.H."/>
            <person name="Kim J.S."/>
            <person name="Kim B.D."/>
            <person name="Cohen O."/>
            <person name="Paran I."/>
            <person name="Suh M.C."/>
            <person name="Lee S.B."/>
            <person name="Kim Y.K."/>
            <person name="Shin Y."/>
            <person name="Noh S.J."/>
            <person name="Park J."/>
            <person name="Seo Y.S."/>
            <person name="Kwon S.Y."/>
            <person name="Kim H.A."/>
            <person name="Park J.M."/>
            <person name="Kim H.J."/>
            <person name="Choi S.B."/>
            <person name="Bosland P.W."/>
            <person name="Reeves G."/>
            <person name="Jo S.H."/>
            <person name="Lee B.W."/>
            <person name="Cho H.T."/>
            <person name="Choi H.S."/>
            <person name="Lee M.S."/>
            <person name="Yu Y."/>
            <person name="Do Choi Y."/>
            <person name="Park B.S."/>
            <person name="van Deynze A."/>
            <person name="Ashrafi H."/>
            <person name="Hill T."/>
            <person name="Kim W.T."/>
            <person name="Pai H.S."/>
            <person name="Ahn H.K."/>
            <person name="Yeam I."/>
            <person name="Giovannoni J.J."/>
            <person name="Rose J.K."/>
            <person name="Sorensen I."/>
            <person name="Lee S.J."/>
            <person name="Kim R.W."/>
            <person name="Choi I.Y."/>
            <person name="Choi B.S."/>
            <person name="Lim J.S."/>
            <person name="Lee Y.H."/>
            <person name="Choi D."/>
        </authorList>
    </citation>
    <scope>NUCLEOTIDE SEQUENCE [LARGE SCALE GENOMIC DNA]</scope>
    <source>
        <strain evidence="5">cv. CM334</strain>
    </source>
</reference>
<dbReference type="Proteomes" id="UP000222542">
    <property type="component" value="Unassembled WGS sequence"/>
</dbReference>
<evidence type="ECO:0000256" key="2">
    <source>
        <dbReference type="ARBA" id="ARBA00022840"/>
    </source>
</evidence>